<dbReference type="EnsemblPlants" id="ORUFI03G37820.1">
    <property type="protein sequence ID" value="ORUFI03G37820.1"/>
    <property type="gene ID" value="ORUFI03G37820"/>
</dbReference>
<reference evidence="2" key="1">
    <citation type="submission" date="2013-06" db="EMBL/GenBank/DDBJ databases">
        <authorList>
            <person name="Zhao Q."/>
        </authorList>
    </citation>
    <scope>NUCLEOTIDE SEQUENCE</scope>
    <source>
        <strain evidence="2">cv. W1943</strain>
    </source>
</reference>
<dbReference type="HOGENOM" id="CLU_1848378_0_0_1"/>
<dbReference type="AlphaFoldDB" id="A0A0E0P240"/>
<evidence type="ECO:0000313" key="2">
    <source>
        <dbReference type="Proteomes" id="UP000008022"/>
    </source>
</evidence>
<accession>A0A0E0P240</accession>
<name>A0A0E0P240_ORYRU</name>
<dbReference type="Gramene" id="ORUFI03G37820.1">
    <property type="protein sequence ID" value="ORUFI03G37820.1"/>
    <property type="gene ID" value="ORUFI03G37820"/>
</dbReference>
<dbReference type="Proteomes" id="UP000008022">
    <property type="component" value="Unassembled WGS sequence"/>
</dbReference>
<proteinExistence type="predicted"/>
<sequence length="139" mass="14660">MAVGSCLAAGCGGLPFCRRPPSILRKGGLTLCRGPLVKEQRGPWKHILETAPRTVLNRLSKGGKGAAYKKGGKGGLAFFAGGLLHSVKPPSLYGWQGGRLQNGMPPLLAVTCEATAVCHVIKIAPSQIRGWWATTIVNF</sequence>
<protein>
    <submittedName>
        <fullName evidence="1">Uncharacterized protein</fullName>
    </submittedName>
</protein>
<evidence type="ECO:0000313" key="1">
    <source>
        <dbReference type="EnsemblPlants" id="ORUFI03G37820.1"/>
    </source>
</evidence>
<organism evidence="1 2">
    <name type="scientific">Oryza rufipogon</name>
    <name type="common">Brownbeard rice</name>
    <name type="synonym">Asian wild rice</name>
    <dbReference type="NCBI Taxonomy" id="4529"/>
    <lineage>
        <taxon>Eukaryota</taxon>
        <taxon>Viridiplantae</taxon>
        <taxon>Streptophyta</taxon>
        <taxon>Embryophyta</taxon>
        <taxon>Tracheophyta</taxon>
        <taxon>Spermatophyta</taxon>
        <taxon>Magnoliopsida</taxon>
        <taxon>Liliopsida</taxon>
        <taxon>Poales</taxon>
        <taxon>Poaceae</taxon>
        <taxon>BOP clade</taxon>
        <taxon>Oryzoideae</taxon>
        <taxon>Oryzeae</taxon>
        <taxon>Oryzinae</taxon>
        <taxon>Oryza</taxon>
    </lineage>
</organism>
<reference evidence="1" key="2">
    <citation type="submission" date="2015-06" db="UniProtKB">
        <authorList>
            <consortium name="EnsemblPlants"/>
        </authorList>
    </citation>
    <scope>IDENTIFICATION</scope>
</reference>
<keyword evidence="2" id="KW-1185">Reference proteome</keyword>